<gene>
    <name evidence="1" type="ORF">PLXY2_LOCUS9908</name>
</gene>
<comment type="caution">
    <text evidence="1">The sequence shown here is derived from an EMBL/GenBank/DDBJ whole genome shotgun (WGS) entry which is preliminary data.</text>
</comment>
<reference evidence="1" key="1">
    <citation type="submission" date="2020-11" db="EMBL/GenBank/DDBJ databases">
        <authorList>
            <person name="Whiteford S."/>
        </authorList>
    </citation>
    <scope>NUCLEOTIDE SEQUENCE</scope>
</reference>
<sequence length="136" mass="16010">MAQDSVIQILQEQPTVLPEVTNLRRNCLKFYIEVINQIKDRFDFSYPVFDTISILDPKVAQAFERKDLNEVLKRFPVLKTVVDELALHKEWREHALLDHATLELDPSLTATSYWNMVFKLRNITKEPLFPNLKKLI</sequence>
<dbReference type="EMBL" id="CAJHNJ030000041">
    <property type="protein sequence ID" value="CAG9130431.1"/>
    <property type="molecule type" value="Genomic_DNA"/>
</dbReference>
<name>A0A8S4FS26_PLUXY</name>
<evidence type="ECO:0000313" key="2">
    <source>
        <dbReference type="Proteomes" id="UP000653454"/>
    </source>
</evidence>
<proteinExistence type="predicted"/>
<evidence type="ECO:0000313" key="1">
    <source>
        <dbReference type="EMBL" id="CAG9130431.1"/>
    </source>
</evidence>
<dbReference type="Proteomes" id="UP000653454">
    <property type="component" value="Unassembled WGS sequence"/>
</dbReference>
<keyword evidence="2" id="KW-1185">Reference proteome</keyword>
<organism evidence="1 2">
    <name type="scientific">Plutella xylostella</name>
    <name type="common">Diamondback moth</name>
    <name type="synonym">Plutella maculipennis</name>
    <dbReference type="NCBI Taxonomy" id="51655"/>
    <lineage>
        <taxon>Eukaryota</taxon>
        <taxon>Metazoa</taxon>
        <taxon>Ecdysozoa</taxon>
        <taxon>Arthropoda</taxon>
        <taxon>Hexapoda</taxon>
        <taxon>Insecta</taxon>
        <taxon>Pterygota</taxon>
        <taxon>Neoptera</taxon>
        <taxon>Endopterygota</taxon>
        <taxon>Lepidoptera</taxon>
        <taxon>Glossata</taxon>
        <taxon>Ditrysia</taxon>
        <taxon>Yponomeutoidea</taxon>
        <taxon>Plutellidae</taxon>
        <taxon>Plutella</taxon>
    </lineage>
</organism>
<accession>A0A8S4FS26</accession>
<protein>
    <submittedName>
        <fullName evidence="1">(diamondback moth) hypothetical protein</fullName>
    </submittedName>
</protein>
<dbReference type="AlphaFoldDB" id="A0A8S4FS26"/>